<protein>
    <recommendedName>
        <fullName evidence="4">histidine kinase</fullName>
        <ecNumber evidence="4">2.7.13.3</ecNumber>
    </recommendedName>
</protein>
<dbReference type="Pfam" id="PF00512">
    <property type="entry name" value="HisKA"/>
    <property type="match status" value="1"/>
</dbReference>
<dbReference type="InterPro" id="IPR003661">
    <property type="entry name" value="HisK_dim/P_dom"/>
</dbReference>
<keyword evidence="5" id="KW-0597">Phosphoprotein</keyword>
<feature type="transmembrane region" description="Helical" evidence="15">
    <location>
        <begin position="469"/>
        <end position="489"/>
    </location>
</feature>
<keyword evidence="12" id="KW-0902">Two-component regulatory system</keyword>
<gene>
    <name evidence="17" type="ORF">GCM10009838_57880</name>
</gene>
<dbReference type="SMART" id="SM00388">
    <property type="entry name" value="HisKA"/>
    <property type="match status" value="1"/>
</dbReference>
<organism evidence="17 18">
    <name type="scientific">Catenulispora subtropica</name>
    <dbReference type="NCBI Taxonomy" id="450798"/>
    <lineage>
        <taxon>Bacteria</taxon>
        <taxon>Bacillati</taxon>
        <taxon>Actinomycetota</taxon>
        <taxon>Actinomycetes</taxon>
        <taxon>Catenulisporales</taxon>
        <taxon>Catenulisporaceae</taxon>
        <taxon>Catenulispora</taxon>
    </lineage>
</organism>
<evidence type="ECO:0000256" key="8">
    <source>
        <dbReference type="ARBA" id="ARBA00022741"/>
    </source>
</evidence>
<evidence type="ECO:0000256" key="11">
    <source>
        <dbReference type="ARBA" id="ARBA00022989"/>
    </source>
</evidence>
<evidence type="ECO:0000256" key="15">
    <source>
        <dbReference type="SAM" id="Phobius"/>
    </source>
</evidence>
<evidence type="ECO:0000313" key="18">
    <source>
        <dbReference type="Proteomes" id="UP001499854"/>
    </source>
</evidence>
<comment type="subcellular location">
    <subcellularLocation>
        <location evidence="3">Cell membrane</location>
    </subcellularLocation>
    <subcellularLocation>
        <location evidence="2">Membrane</location>
        <topology evidence="2">Multi-pass membrane protein</topology>
    </subcellularLocation>
</comment>
<dbReference type="CDD" id="cd00075">
    <property type="entry name" value="HATPase"/>
    <property type="match status" value="1"/>
</dbReference>
<feature type="domain" description="Histidine kinase" evidence="16">
    <location>
        <begin position="645"/>
        <end position="870"/>
    </location>
</feature>
<dbReference type="PANTHER" id="PTHR45569">
    <property type="entry name" value="SENSOR PROTEIN KDPD"/>
    <property type="match status" value="1"/>
</dbReference>
<dbReference type="Proteomes" id="UP001499854">
    <property type="component" value="Unassembled WGS sequence"/>
</dbReference>
<evidence type="ECO:0000256" key="2">
    <source>
        <dbReference type="ARBA" id="ARBA00004141"/>
    </source>
</evidence>
<dbReference type="Gene3D" id="1.10.287.130">
    <property type="match status" value="1"/>
</dbReference>
<evidence type="ECO:0000256" key="12">
    <source>
        <dbReference type="ARBA" id="ARBA00023012"/>
    </source>
</evidence>
<evidence type="ECO:0000256" key="6">
    <source>
        <dbReference type="ARBA" id="ARBA00022679"/>
    </source>
</evidence>
<evidence type="ECO:0000256" key="4">
    <source>
        <dbReference type="ARBA" id="ARBA00012438"/>
    </source>
</evidence>
<keyword evidence="18" id="KW-1185">Reference proteome</keyword>
<evidence type="ECO:0000256" key="14">
    <source>
        <dbReference type="SAM" id="MobiDB-lite"/>
    </source>
</evidence>
<keyword evidence="7 15" id="KW-0812">Transmembrane</keyword>
<dbReference type="SUPFAM" id="SSF47384">
    <property type="entry name" value="Homodimeric domain of signal transducing histidine kinase"/>
    <property type="match status" value="1"/>
</dbReference>
<sequence>MSARGRLRIYLGAAPGVGKTYHMLDEAQRRAERGGDVVVGFVETHDRPHTQAMLDGLETVPRRRMEYRGAEFEEMDLDAVLRRRPQVAIVDELAHTNVPGSRNTKRWQDVEELLAAGVDVVTTVNVQHLESLNDVVQKITGVPQRETVPDEVVRAADQIELIDQAPEALRRRMAHGNIYKPEKIDAALSNYFRPGNLGALRELALLWVAGRVDEALQRYRGQHGIDKVWETRERVVVALTGGPEGTTLVRRAARIAQRAGAMNSDLTSDLLAVHVARSDGLTGASPAALAEQRELVESLGGTFHSVVGDDVPEALLQFARAENATQLVVGVSRRGRLERFVGGYGIGETVVQKSGDIDVHMVTHERSAAERSRLAALRRVLRQPETGPRWWGPVAGLVVPILLTLVLANLRDQLHLVNQVLIFLAGVVAVARLGGLLSAFFASLTASLLLNYYFIPPFHRLTISDPQNILALVVFSMVALIVASVVDFASRQERRAAKASAEAETLSELARSVLRGDEAIGALLARFRETFGMESVALLERTEPATPVLPDEADDPDAWRIVAATSGSGSMPCRTPAEGDVVVHAGPDAMLVLRGRTLPASDQHVLTAFAAQAAVALERSKLARQAAAAVPLAAADKMRTALLAAVSHDLRTPLSAAKLSVASLRDTSVEWSPRDRAELLAGAEESLDRLSRLVDNLLDMSRLQAGALNLRLEDAAVEDVAAMALDSLGADRDRLEFRDRPAFRDRVQFRDLEDVPDVVADPVLLERAVANLIANALKHGSPDLPVLITASELAGRVELRVADRGRGVRPEDWDRIFTPFQRLGDRDNTTGVGLGLALSRGLVEAMGGTLTPEETPGGGMTMVVSLPAAHHDGQAGVPDDAGAPDGAEEPAR</sequence>
<dbReference type="RefSeq" id="WP_344660300.1">
    <property type="nucleotide sequence ID" value="NZ_BAAAQM010000039.1"/>
</dbReference>
<dbReference type="SUPFAM" id="SSF52402">
    <property type="entry name" value="Adenine nucleotide alpha hydrolases-like"/>
    <property type="match status" value="1"/>
</dbReference>
<name>A0ABN2SIY1_9ACTN</name>
<dbReference type="InterPro" id="IPR038318">
    <property type="entry name" value="KdpD_sf"/>
</dbReference>
<feature type="transmembrane region" description="Helical" evidence="15">
    <location>
        <begin position="390"/>
        <end position="408"/>
    </location>
</feature>
<accession>A0ABN2SIY1</accession>
<keyword evidence="9 17" id="KW-0418">Kinase</keyword>
<reference evidence="17 18" key="1">
    <citation type="journal article" date="2019" name="Int. J. Syst. Evol. Microbiol.">
        <title>The Global Catalogue of Microorganisms (GCM) 10K type strain sequencing project: providing services to taxonomists for standard genome sequencing and annotation.</title>
        <authorList>
            <consortium name="The Broad Institute Genomics Platform"/>
            <consortium name="The Broad Institute Genome Sequencing Center for Infectious Disease"/>
            <person name="Wu L."/>
            <person name="Ma J."/>
        </authorList>
    </citation>
    <scope>NUCLEOTIDE SEQUENCE [LARGE SCALE GENOMIC DNA]</scope>
    <source>
        <strain evidence="17 18">JCM 16013</strain>
    </source>
</reference>
<dbReference type="SMART" id="SM00387">
    <property type="entry name" value="HATPase_c"/>
    <property type="match status" value="1"/>
</dbReference>
<keyword evidence="8" id="KW-0547">Nucleotide-binding</keyword>
<keyword evidence="6" id="KW-0808">Transferase</keyword>
<evidence type="ECO:0000256" key="5">
    <source>
        <dbReference type="ARBA" id="ARBA00022553"/>
    </source>
</evidence>
<comment type="catalytic activity">
    <reaction evidence="1">
        <text>ATP + protein L-histidine = ADP + protein N-phospho-L-histidine.</text>
        <dbReference type="EC" id="2.7.13.3"/>
    </reaction>
</comment>
<evidence type="ECO:0000256" key="9">
    <source>
        <dbReference type="ARBA" id="ARBA00022777"/>
    </source>
</evidence>
<dbReference type="InterPro" id="IPR003594">
    <property type="entry name" value="HATPase_dom"/>
</dbReference>
<dbReference type="InterPro" id="IPR036097">
    <property type="entry name" value="HisK_dim/P_sf"/>
</dbReference>
<dbReference type="GO" id="GO:0016301">
    <property type="term" value="F:kinase activity"/>
    <property type="evidence" value="ECO:0007669"/>
    <property type="project" value="UniProtKB-KW"/>
</dbReference>
<evidence type="ECO:0000256" key="13">
    <source>
        <dbReference type="ARBA" id="ARBA00023136"/>
    </source>
</evidence>
<dbReference type="Gene3D" id="1.20.120.620">
    <property type="entry name" value="Backbone structure of the membrane domain of e. Coli histidine kinase receptor kdpd"/>
    <property type="match status" value="1"/>
</dbReference>
<dbReference type="PRINTS" id="PR00344">
    <property type="entry name" value="BCTRLSENSOR"/>
</dbReference>
<dbReference type="Pfam" id="PF02702">
    <property type="entry name" value="KdpD"/>
    <property type="match status" value="1"/>
</dbReference>
<proteinExistence type="predicted"/>
<feature type="transmembrane region" description="Helical" evidence="15">
    <location>
        <begin position="420"/>
        <end position="449"/>
    </location>
</feature>
<evidence type="ECO:0000256" key="7">
    <source>
        <dbReference type="ARBA" id="ARBA00022692"/>
    </source>
</evidence>
<dbReference type="Gene3D" id="3.40.50.300">
    <property type="entry name" value="P-loop containing nucleotide triphosphate hydrolases"/>
    <property type="match status" value="1"/>
</dbReference>
<dbReference type="Gene3D" id="3.30.565.10">
    <property type="entry name" value="Histidine kinase-like ATPase, C-terminal domain"/>
    <property type="match status" value="1"/>
</dbReference>
<comment type="caution">
    <text evidence="17">The sequence shown here is derived from an EMBL/GenBank/DDBJ whole genome shotgun (WGS) entry which is preliminary data.</text>
</comment>
<dbReference type="InterPro" id="IPR014729">
    <property type="entry name" value="Rossmann-like_a/b/a_fold"/>
</dbReference>
<dbReference type="Pfam" id="PF02518">
    <property type="entry name" value="HATPase_c"/>
    <property type="match status" value="1"/>
</dbReference>
<dbReference type="Pfam" id="PF00582">
    <property type="entry name" value="Usp"/>
    <property type="match status" value="1"/>
</dbReference>
<dbReference type="CDD" id="cd00082">
    <property type="entry name" value="HisKA"/>
    <property type="match status" value="1"/>
</dbReference>
<dbReference type="SUPFAM" id="SSF55874">
    <property type="entry name" value="ATPase domain of HSP90 chaperone/DNA topoisomerase II/histidine kinase"/>
    <property type="match status" value="1"/>
</dbReference>
<evidence type="ECO:0000313" key="17">
    <source>
        <dbReference type="EMBL" id="GAA1987556.1"/>
    </source>
</evidence>
<dbReference type="InterPro" id="IPR036890">
    <property type="entry name" value="HATPase_C_sf"/>
</dbReference>
<dbReference type="Gene3D" id="3.40.50.620">
    <property type="entry name" value="HUPs"/>
    <property type="match status" value="1"/>
</dbReference>
<dbReference type="InterPro" id="IPR052023">
    <property type="entry name" value="Histidine_kinase_KdpD"/>
</dbReference>
<evidence type="ECO:0000256" key="10">
    <source>
        <dbReference type="ARBA" id="ARBA00022840"/>
    </source>
</evidence>
<dbReference type="InterPro" id="IPR005467">
    <property type="entry name" value="His_kinase_dom"/>
</dbReference>
<dbReference type="InterPro" id="IPR025201">
    <property type="entry name" value="KdpD_TM"/>
</dbReference>
<feature type="region of interest" description="Disordered" evidence="14">
    <location>
        <begin position="870"/>
        <end position="892"/>
    </location>
</feature>
<dbReference type="InterPro" id="IPR006016">
    <property type="entry name" value="UspA"/>
</dbReference>
<keyword evidence="11 15" id="KW-1133">Transmembrane helix</keyword>
<evidence type="ECO:0000256" key="1">
    <source>
        <dbReference type="ARBA" id="ARBA00000085"/>
    </source>
</evidence>
<dbReference type="Pfam" id="PF13493">
    <property type="entry name" value="DUF4118"/>
    <property type="match status" value="1"/>
</dbReference>
<dbReference type="InterPro" id="IPR003852">
    <property type="entry name" value="Sig_transdc_His_kinase_KdpD_N"/>
</dbReference>
<keyword evidence="10" id="KW-0067">ATP-binding</keyword>
<dbReference type="EC" id="2.7.13.3" evidence="4"/>
<dbReference type="PANTHER" id="PTHR45569:SF1">
    <property type="entry name" value="SENSOR PROTEIN KDPD"/>
    <property type="match status" value="1"/>
</dbReference>
<keyword evidence="13 15" id="KW-0472">Membrane</keyword>
<evidence type="ECO:0000259" key="16">
    <source>
        <dbReference type="PROSITE" id="PS50109"/>
    </source>
</evidence>
<dbReference type="InterPro" id="IPR027417">
    <property type="entry name" value="P-loop_NTPase"/>
</dbReference>
<dbReference type="PROSITE" id="PS50109">
    <property type="entry name" value="HIS_KIN"/>
    <property type="match status" value="1"/>
</dbReference>
<evidence type="ECO:0000256" key="3">
    <source>
        <dbReference type="ARBA" id="ARBA00004236"/>
    </source>
</evidence>
<dbReference type="EMBL" id="BAAAQM010000039">
    <property type="protein sequence ID" value="GAA1987556.1"/>
    <property type="molecule type" value="Genomic_DNA"/>
</dbReference>
<dbReference type="InterPro" id="IPR004358">
    <property type="entry name" value="Sig_transdc_His_kin-like_C"/>
</dbReference>